<gene>
    <name evidence="2" type="ORF">FED44_07435</name>
</gene>
<name>A0A5R8ZE66_9ACTN</name>
<feature type="compositionally biased region" description="Polar residues" evidence="1">
    <location>
        <begin position="247"/>
        <end position="265"/>
    </location>
</feature>
<evidence type="ECO:0000313" key="3">
    <source>
        <dbReference type="Proteomes" id="UP000309033"/>
    </source>
</evidence>
<dbReference type="NCBIfam" id="NF047446">
    <property type="entry name" value="barrel_OmpL47"/>
    <property type="match status" value="2"/>
</dbReference>
<dbReference type="Proteomes" id="UP000309033">
    <property type="component" value="Unassembled WGS sequence"/>
</dbReference>
<accession>A0A5R8ZE66</accession>
<organism evidence="2 3">
    <name type="scientific">Microbispora triticiradicis</name>
    <dbReference type="NCBI Taxonomy" id="2200763"/>
    <lineage>
        <taxon>Bacteria</taxon>
        <taxon>Bacillati</taxon>
        <taxon>Actinomycetota</taxon>
        <taxon>Actinomycetes</taxon>
        <taxon>Streptosporangiales</taxon>
        <taxon>Streptosporangiaceae</taxon>
        <taxon>Microbispora</taxon>
    </lineage>
</organism>
<feature type="region of interest" description="Disordered" evidence="1">
    <location>
        <begin position="246"/>
        <end position="265"/>
    </location>
</feature>
<dbReference type="InterPro" id="IPR058094">
    <property type="entry name" value="Ig-like_OmpL47-like"/>
</dbReference>
<evidence type="ECO:0000313" key="2">
    <source>
        <dbReference type="EMBL" id="TLP64032.1"/>
    </source>
</evidence>
<proteinExistence type="predicted"/>
<dbReference type="Gene3D" id="3.30.1920.20">
    <property type="match status" value="2"/>
</dbReference>
<protein>
    <recommendedName>
        <fullName evidence="4">LVIVD repeat-containing protein</fullName>
    </recommendedName>
</protein>
<dbReference type="OrthoDB" id="4300819at2"/>
<keyword evidence="3" id="KW-1185">Reference proteome</keyword>
<comment type="caution">
    <text evidence="2">The sequence shown here is derived from an EMBL/GenBank/DDBJ whole genome shotgun (WGS) entry which is preliminary data.</text>
</comment>
<evidence type="ECO:0008006" key="4">
    <source>
        <dbReference type="Google" id="ProtNLM"/>
    </source>
</evidence>
<dbReference type="InterPro" id="IPR013211">
    <property type="entry name" value="LVIVD"/>
</dbReference>
<sequence>MLLGLASTTTTAAAADTDPRVGLGAGWLDAQEAASNVQLLTHLDKPEGFVQPSNPGNASYANSDLAFAGDYAFSGNYQGFNIYDISNGGSPVLKTSVICPGGQGDLSVYGNLLFMSVEETRGRVDCGTQGASGTVNPDRFRGVRVFDISDISRPVQVAAVQTCRGSHTHSLVTSKNEPENVYVYVSGTAGVRSGQELAGCANTAATDPGTSLWRIDVIRVPLAAPQNAAVVSQPRLFADAATGAVNGLQNTPPTQQHPSGTNWSPQPVTNHCHDITAYPEIGLAAGACAGNGILIDISDPSNPKRLDAVSDPNYAYWHSATFNNDGTKVVFTDEWGGGSGARCRVTDEPSWGANAIYDIVGGKLQFRSYYKLPAPQTTTENCVAHNGSLVPVPGRDIMVQAWYQGGLSAFDFTDSRNPKEIAFFDRGPISATSLALGGYWSAYWYNGHIYGNEIARGFDAFKLTPSQFLDQAEINAAASVRLGKFNTQAQPKLTWEPSFDLVRARYAQASRTGKMSKGAATSVKAAIDLAEQLSRKSQWQAASALLLGAATLPLKKSDPEQAALIQALKDLAKALIAKQPADRTAPVTSVTTDPARPAGGWFTGQVKVTLTAADEAKGSGLDRTEYKLDGGAWTRYTAPVVLSGDGAHALAYRSADKAGNVEEIRTVTARIDATAPVTTSTVPPANDGGEHDGDVQVTLSATDETSGTARTEYALDAGDWTPYTGPVTVSGPGEHELRYRSADKAGNVEEARTVKLTIATPAPRVPLTVTASSRCVGTSAYVAVTAVNDAEVPATVTLTTPFGAKTVEGVAPAKQAYQSFNSRAGQLAAGTVTVTGTATIGGKQGTTSYEAAYNAISCA</sequence>
<dbReference type="AlphaFoldDB" id="A0A5R8ZE66"/>
<dbReference type="SUPFAM" id="SSF75011">
    <property type="entry name" value="3-carboxy-cis,cis-mucoante lactonizing enzyme"/>
    <property type="match status" value="1"/>
</dbReference>
<evidence type="ECO:0000256" key="1">
    <source>
        <dbReference type="SAM" id="MobiDB-lite"/>
    </source>
</evidence>
<reference evidence="2" key="1">
    <citation type="submission" date="2019-05" db="EMBL/GenBank/DDBJ databases">
        <title>Isolation, diversity and antifungal activity of Actinobacteria from wheat.</title>
        <authorList>
            <person name="Yu B."/>
        </authorList>
    </citation>
    <scope>NUCLEOTIDE SEQUENCE [LARGE SCALE GENOMIC DNA]</scope>
    <source>
        <strain evidence="2">NEAU-HEGS1-5</strain>
    </source>
</reference>
<dbReference type="EMBL" id="VANP01000002">
    <property type="protein sequence ID" value="TLP64032.1"/>
    <property type="molecule type" value="Genomic_DNA"/>
</dbReference>
<dbReference type="Pfam" id="PF08309">
    <property type="entry name" value="LVIVD"/>
    <property type="match status" value="2"/>
</dbReference>